<dbReference type="EMBL" id="JBHSNC010000056">
    <property type="protein sequence ID" value="MFC5531776.1"/>
    <property type="molecule type" value="Genomic_DNA"/>
</dbReference>
<evidence type="ECO:0000313" key="2">
    <source>
        <dbReference type="EMBL" id="MFC5531776.1"/>
    </source>
</evidence>
<keyword evidence="3" id="KW-1185">Reference proteome</keyword>
<dbReference type="Pfam" id="PF09577">
    <property type="entry name" value="Spore_YpjB"/>
    <property type="match status" value="1"/>
</dbReference>
<reference evidence="3" key="1">
    <citation type="journal article" date="2019" name="Int. J. Syst. Evol. Microbiol.">
        <title>The Global Catalogue of Microorganisms (GCM) 10K type strain sequencing project: providing services to taxonomists for standard genome sequencing and annotation.</title>
        <authorList>
            <consortium name="The Broad Institute Genomics Platform"/>
            <consortium name="The Broad Institute Genome Sequencing Center for Infectious Disease"/>
            <person name="Wu L."/>
            <person name="Ma J."/>
        </authorList>
    </citation>
    <scope>NUCLEOTIDE SEQUENCE [LARGE SCALE GENOMIC DNA]</scope>
    <source>
        <strain evidence="3">CGMCC 1.18578</strain>
    </source>
</reference>
<name>A0ABW0R4U8_9BACL</name>
<accession>A0ABW0R4U8</accession>
<dbReference type="InterPro" id="IPR014231">
    <property type="entry name" value="Spore_YpjB"/>
</dbReference>
<protein>
    <submittedName>
        <fullName evidence="2">Sporulation protein YpjB</fullName>
    </submittedName>
</protein>
<dbReference type="RefSeq" id="WP_378113737.1">
    <property type="nucleotide sequence ID" value="NZ_JBHSNC010000056.1"/>
</dbReference>
<keyword evidence="1" id="KW-1133">Transmembrane helix</keyword>
<evidence type="ECO:0000313" key="3">
    <source>
        <dbReference type="Proteomes" id="UP001596108"/>
    </source>
</evidence>
<organism evidence="2 3">
    <name type="scientific">Cohnella yongneupensis</name>
    <dbReference type="NCBI Taxonomy" id="425006"/>
    <lineage>
        <taxon>Bacteria</taxon>
        <taxon>Bacillati</taxon>
        <taxon>Bacillota</taxon>
        <taxon>Bacilli</taxon>
        <taxon>Bacillales</taxon>
        <taxon>Paenibacillaceae</taxon>
        <taxon>Cohnella</taxon>
    </lineage>
</organism>
<keyword evidence="1" id="KW-0472">Membrane</keyword>
<proteinExistence type="predicted"/>
<dbReference type="Proteomes" id="UP001596108">
    <property type="component" value="Unassembled WGS sequence"/>
</dbReference>
<evidence type="ECO:0000256" key="1">
    <source>
        <dbReference type="SAM" id="Phobius"/>
    </source>
</evidence>
<feature type="transmembrane region" description="Helical" evidence="1">
    <location>
        <begin position="270"/>
        <end position="289"/>
    </location>
</feature>
<sequence length="326" mass="35492">MKWRSNARWFVFLTATAVVLLLAMPVTVSGRGTDPVVGAISATTQRDADVSSSSSEDEYDRFLRSVTALYHAVNNDDAAGMAQSLSVITYRFKLLPMSDTASLAGMQALADQLTKTSRSLALAKPDKQVLRSEAATLWLAADAMARPDQPLWHNYQPVLAGDLEALQGAINSNNENVGYASESASAILDQLNAHYEMIRTAVSMGDSSRNVVRADAVLHYARTVILSDPSNQLLTVNVIQPLREAMFDLFPSANDQEESAIVPAAVGASWAWPAMMGSFIVTVLTWVGYRRYRNDGYAGASGNRGAANRKDAAESLLERWNNRDKK</sequence>
<keyword evidence="1" id="KW-0812">Transmembrane</keyword>
<comment type="caution">
    <text evidence="2">The sequence shown here is derived from an EMBL/GenBank/DDBJ whole genome shotgun (WGS) entry which is preliminary data.</text>
</comment>
<gene>
    <name evidence="2" type="ORF">ACFPQ4_20360</name>
</gene>